<dbReference type="GO" id="GO:0016829">
    <property type="term" value="F:lyase activity"/>
    <property type="evidence" value="ECO:0007669"/>
    <property type="project" value="UniProtKB-KW"/>
</dbReference>
<dbReference type="EMBL" id="CP128399">
    <property type="protein sequence ID" value="WJW66310.1"/>
    <property type="molecule type" value="Genomic_DNA"/>
</dbReference>
<dbReference type="EMBL" id="JACATZ010000001">
    <property type="protein sequence ID" value="NWJ44418.1"/>
    <property type="molecule type" value="Genomic_DNA"/>
</dbReference>
<dbReference type="Proteomes" id="UP000521676">
    <property type="component" value="Unassembled WGS sequence"/>
</dbReference>
<dbReference type="GO" id="GO:0006412">
    <property type="term" value="P:translation"/>
    <property type="evidence" value="ECO:0007669"/>
    <property type="project" value="UniProtKB-KW"/>
</dbReference>
<keyword evidence="2 4" id="KW-0648">Protein biosynthesis</keyword>
<evidence type="ECO:0000259" key="5">
    <source>
        <dbReference type="Pfam" id="PF04073"/>
    </source>
</evidence>
<keyword evidence="3 4" id="KW-0456">Lyase</keyword>
<evidence type="ECO:0000313" key="6">
    <source>
        <dbReference type="EMBL" id="NWJ44418.1"/>
    </source>
</evidence>
<dbReference type="InterPro" id="IPR036754">
    <property type="entry name" value="YbaK/aa-tRNA-synt-asso_dom_sf"/>
</dbReference>
<evidence type="ECO:0000256" key="1">
    <source>
        <dbReference type="ARBA" id="ARBA00009798"/>
    </source>
</evidence>
<dbReference type="Pfam" id="PF04073">
    <property type="entry name" value="tRNA_edit"/>
    <property type="match status" value="1"/>
</dbReference>
<protein>
    <recommendedName>
        <fullName evidence="4">Cys-tRNA(Pro)/Cys-tRNA(Cys) deacylase</fullName>
        <ecNumber evidence="4">4.2.-.-</ecNumber>
    </recommendedName>
</protein>
<comment type="similarity">
    <text evidence="1 4">Belongs to the prolyl-tRNA editing family. YbaK/EbsC subfamily.</text>
</comment>
<dbReference type="EC" id="4.2.-.-" evidence="4"/>
<keyword evidence="9" id="KW-1185">Reference proteome</keyword>
<dbReference type="AlphaFoldDB" id="A0A8T7LR05"/>
<evidence type="ECO:0000313" key="9">
    <source>
        <dbReference type="Proteomes" id="UP001431572"/>
    </source>
</evidence>
<dbReference type="SUPFAM" id="SSF55826">
    <property type="entry name" value="YbaK/ProRS associated domain"/>
    <property type="match status" value="1"/>
</dbReference>
<feature type="domain" description="YbaK/aminoacyl-tRNA synthetase-associated" evidence="5">
    <location>
        <begin position="30"/>
        <end position="146"/>
    </location>
</feature>
<name>A0A8T7LR05_9CHLR</name>
<gene>
    <name evidence="6" type="ORF">HXX08_00925</name>
    <name evidence="7" type="ORF">OZ401_002104</name>
</gene>
<dbReference type="InterPro" id="IPR004369">
    <property type="entry name" value="Prolyl-tRNA_editing_YbaK/EbsC"/>
</dbReference>
<dbReference type="PIRSF" id="PIRSF006181">
    <property type="entry name" value="EbsC_YbaK"/>
    <property type="match status" value="1"/>
</dbReference>
<organism evidence="6 8">
    <name type="scientific">Candidatus Chlorohelix allophototropha</name>
    <dbReference type="NCBI Taxonomy" id="3003348"/>
    <lineage>
        <taxon>Bacteria</taxon>
        <taxon>Bacillati</taxon>
        <taxon>Chloroflexota</taxon>
        <taxon>Chloroflexia</taxon>
        <taxon>Candidatus Chloroheliales</taxon>
        <taxon>Candidatus Chloroheliaceae</taxon>
        <taxon>Candidatus Chlorohelix</taxon>
    </lineage>
</organism>
<reference evidence="6 8" key="1">
    <citation type="submission" date="2020-06" db="EMBL/GenBank/DDBJ databases">
        <title>Anoxygenic phototrophic Chloroflexota member uses a Type I reaction center.</title>
        <authorList>
            <person name="Tsuji J.M."/>
            <person name="Shaw N.A."/>
            <person name="Nagashima S."/>
            <person name="Venkiteswaran J."/>
            <person name="Schiff S.L."/>
            <person name="Hanada S."/>
            <person name="Tank M."/>
            <person name="Neufeld J.D."/>
        </authorList>
    </citation>
    <scope>NUCLEOTIDE SEQUENCE [LARGE SCALE GENOMIC DNA]</scope>
    <source>
        <strain evidence="6">L227-S17</strain>
    </source>
</reference>
<evidence type="ECO:0000256" key="2">
    <source>
        <dbReference type="ARBA" id="ARBA00022917"/>
    </source>
</evidence>
<dbReference type="PANTHER" id="PTHR30411">
    <property type="entry name" value="CYTOPLASMIC PROTEIN"/>
    <property type="match status" value="1"/>
</dbReference>
<evidence type="ECO:0000313" key="8">
    <source>
        <dbReference type="Proteomes" id="UP000521676"/>
    </source>
</evidence>
<dbReference type="PANTHER" id="PTHR30411:SF0">
    <property type="entry name" value="CYS-TRNA(PRO)_CYS-TRNA(CYS) DEACYLASE YBAK"/>
    <property type="match status" value="1"/>
</dbReference>
<dbReference type="InterPro" id="IPR007214">
    <property type="entry name" value="YbaK/aa-tRNA-synth-assoc-dom"/>
</dbReference>
<evidence type="ECO:0000313" key="7">
    <source>
        <dbReference type="EMBL" id="WJW66310.1"/>
    </source>
</evidence>
<evidence type="ECO:0000256" key="3">
    <source>
        <dbReference type="ARBA" id="ARBA00023239"/>
    </source>
</evidence>
<accession>A0A8T7LR05</accession>
<reference evidence="7" key="2">
    <citation type="journal article" date="2024" name="Nature">
        <title>Anoxygenic phototroph of the Chloroflexota uses a type I reaction centre.</title>
        <authorList>
            <person name="Tsuji J.M."/>
            <person name="Shaw N.A."/>
            <person name="Nagashima S."/>
            <person name="Venkiteswaran J.J."/>
            <person name="Schiff S.L."/>
            <person name="Watanabe T."/>
            <person name="Fukui M."/>
            <person name="Hanada S."/>
            <person name="Tank M."/>
            <person name="Neufeld J.D."/>
        </authorList>
    </citation>
    <scope>NUCLEOTIDE SEQUENCE</scope>
    <source>
        <strain evidence="7">L227-S17</strain>
    </source>
</reference>
<dbReference type="RefSeq" id="WP_341468193.1">
    <property type="nucleotide sequence ID" value="NZ_CP128399.1"/>
</dbReference>
<dbReference type="Gene3D" id="3.90.960.10">
    <property type="entry name" value="YbaK/aminoacyl-tRNA synthetase-associated domain"/>
    <property type="match status" value="1"/>
</dbReference>
<proteinExistence type="inferred from homology"/>
<dbReference type="GO" id="GO:0002161">
    <property type="term" value="F:aminoacyl-tRNA deacylase activity"/>
    <property type="evidence" value="ECO:0007669"/>
    <property type="project" value="InterPro"/>
</dbReference>
<sequence>MAKNTVKNNATRILEAANIPYEVFTYSADFHTAEEVAELIGAVPETVFKTLVVLPESGKSKPVLVLIPSIQELNLKGLGLAIGEKKVRMATKKEAESLTGLVIGGISPLALMQKGWRVYIDEIALIMENIYISGGQRGINIQVPPEPFIALVEAIPISL</sequence>
<dbReference type="Proteomes" id="UP001431572">
    <property type="component" value="Chromosome 1"/>
</dbReference>
<evidence type="ECO:0000256" key="4">
    <source>
        <dbReference type="PIRNR" id="PIRNR006181"/>
    </source>
</evidence>